<comment type="similarity">
    <text evidence="1 4">Belongs to the glycosyl hydrolase 28 family.</text>
</comment>
<organism evidence="6 7">
    <name type="scientific">Sphingobacterium allocomposti</name>
    <dbReference type="NCBI Taxonomy" id="415956"/>
    <lineage>
        <taxon>Bacteria</taxon>
        <taxon>Pseudomonadati</taxon>
        <taxon>Bacteroidota</taxon>
        <taxon>Sphingobacteriia</taxon>
        <taxon>Sphingobacteriales</taxon>
        <taxon>Sphingobacteriaceae</taxon>
        <taxon>Sphingobacterium</taxon>
    </lineage>
</organism>
<feature type="chain" id="PRO_5024305446" evidence="5">
    <location>
        <begin position="24"/>
        <end position="444"/>
    </location>
</feature>
<dbReference type="GO" id="GO:0005975">
    <property type="term" value="P:carbohydrate metabolic process"/>
    <property type="evidence" value="ECO:0007669"/>
    <property type="project" value="InterPro"/>
</dbReference>
<evidence type="ECO:0000256" key="5">
    <source>
        <dbReference type="SAM" id="SignalP"/>
    </source>
</evidence>
<evidence type="ECO:0000313" key="7">
    <source>
        <dbReference type="Proteomes" id="UP000325105"/>
    </source>
</evidence>
<dbReference type="InterPro" id="IPR051801">
    <property type="entry name" value="GH28_Enzymes"/>
</dbReference>
<evidence type="ECO:0000256" key="1">
    <source>
        <dbReference type="ARBA" id="ARBA00008834"/>
    </source>
</evidence>
<keyword evidence="7" id="KW-1185">Reference proteome</keyword>
<dbReference type="Proteomes" id="UP000325105">
    <property type="component" value="Unassembled WGS sequence"/>
</dbReference>
<sequence>MKNKPLPLLLAFLTFFLGTTVLAQNRFPDGTPIPAWFDNVEPTDIASLGKAYRITDFGIVQDSTLIQTEKIQAVIDRAHREGGGVVIIPKGTYLSGSLFFKPKTHLHLEDGAVLKGSDDISNFTLLTTRMEGQTVKYFAALVNADKVDGFTVSGSGTLDGNGLRYWKSFWLRRGFNPNCTNMDEMRPRILYVSNSKDVQVSGIRMKNSPFWTSHYYRCERVKLIGLHITAPEKPVKAPSSDAIDLDACHQVLIKDCYLSVNDDAIALKGGKGPNADKDPDNGANYNIIIENSTFGFCHSALTCGSESIHSYNVIFRNNTLDRAKKLLQLKMRPDTPQEYEHILIENVKGNAGSLLFIKPWTQFFDLKGEKDIKLSYARHIVLRNVTLDVDILFDVHNSEQYKLSDFTFENMTVNAAKRPYIHQEYIQNFTLRNVVVNGKNVVQK</sequence>
<dbReference type="GO" id="GO:0004650">
    <property type="term" value="F:polygalacturonase activity"/>
    <property type="evidence" value="ECO:0007669"/>
    <property type="project" value="InterPro"/>
</dbReference>
<feature type="signal peptide" evidence="5">
    <location>
        <begin position="1"/>
        <end position="23"/>
    </location>
</feature>
<dbReference type="Pfam" id="PF00295">
    <property type="entry name" value="Glyco_hydro_28"/>
    <property type="match status" value="1"/>
</dbReference>
<protein>
    <submittedName>
        <fullName evidence="6">Glycosyl hydrolase family 28</fullName>
    </submittedName>
</protein>
<dbReference type="PANTHER" id="PTHR31339:SF9">
    <property type="entry name" value="PLASMIN AND FIBRONECTIN-BINDING PROTEIN A"/>
    <property type="match status" value="1"/>
</dbReference>
<dbReference type="InterPro" id="IPR012334">
    <property type="entry name" value="Pectin_lyas_fold"/>
</dbReference>
<evidence type="ECO:0000256" key="2">
    <source>
        <dbReference type="ARBA" id="ARBA00022801"/>
    </source>
</evidence>
<evidence type="ECO:0000313" key="6">
    <source>
        <dbReference type="EMBL" id="TYP98402.1"/>
    </source>
</evidence>
<reference evidence="6 7" key="1">
    <citation type="submission" date="2019-07" db="EMBL/GenBank/DDBJ databases">
        <title>Genomic Encyclopedia of Archaeal and Bacterial Type Strains, Phase II (KMG-II): from individual species to whole genera.</title>
        <authorList>
            <person name="Goeker M."/>
        </authorList>
    </citation>
    <scope>NUCLEOTIDE SEQUENCE [LARGE SCALE GENOMIC DNA]</scope>
    <source>
        <strain evidence="6 7">DSM 18850</strain>
    </source>
</reference>
<dbReference type="InterPro" id="IPR000743">
    <property type="entry name" value="Glyco_hydro_28"/>
</dbReference>
<dbReference type="SUPFAM" id="SSF51126">
    <property type="entry name" value="Pectin lyase-like"/>
    <property type="match status" value="1"/>
</dbReference>
<name>A0A5S5DU70_9SPHI</name>
<proteinExistence type="inferred from homology"/>
<evidence type="ECO:0000256" key="4">
    <source>
        <dbReference type="RuleBase" id="RU361169"/>
    </source>
</evidence>
<evidence type="ECO:0000256" key="3">
    <source>
        <dbReference type="ARBA" id="ARBA00023295"/>
    </source>
</evidence>
<keyword evidence="2 4" id="KW-0378">Hydrolase</keyword>
<keyword evidence="3 4" id="KW-0326">Glycosidase</keyword>
<dbReference type="EMBL" id="VNHX01000001">
    <property type="protein sequence ID" value="TYP98402.1"/>
    <property type="molecule type" value="Genomic_DNA"/>
</dbReference>
<dbReference type="OrthoDB" id="9795222at2"/>
<gene>
    <name evidence="6" type="ORF">BC792_10156</name>
</gene>
<dbReference type="Gene3D" id="2.160.20.10">
    <property type="entry name" value="Single-stranded right-handed beta-helix, Pectin lyase-like"/>
    <property type="match status" value="1"/>
</dbReference>
<comment type="caution">
    <text evidence="6">The sequence shown here is derived from an EMBL/GenBank/DDBJ whole genome shotgun (WGS) entry which is preliminary data.</text>
</comment>
<accession>A0A5S5DU70</accession>
<dbReference type="PANTHER" id="PTHR31339">
    <property type="entry name" value="PECTIN LYASE-RELATED"/>
    <property type="match status" value="1"/>
</dbReference>
<dbReference type="AlphaFoldDB" id="A0A5S5DU70"/>
<keyword evidence="5" id="KW-0732">Signal</keyword>
<dbReference type="InterPro" id="IPR011050">
    <property type="entry name" value="Pectin_lyase_fold/virulence"/>
</dbReference>